<comment type="similarity">
    <text evidence="2">Belongs to the G-protein coupled receptor 2 family. Adhesion G-protein coupled receptor (ADGR) subfamily.</text>
</comment>
<evidence type="ECO:0000313" key="15">
    <source>
        <dbReference type="EMBL" id="KAG9488717.1"/>
    </source>
</evidence>
<dbReference type="Gene3D" id="1.20.1070.10">
    <property type="entry name" value="Rhodopsin 7-helix transmembrane proteins"/>
    <property type="match status" value="1"/>
</dbReference>
<reference evidence="15" key="1">
    <citation type="thesis" date="2020" institute="ProQuest LLC" country="789 East Eisenhower Parkway, Ann Arbor, MI, USA">
        <title>Comparative Genomics and Chromosome Evolution.</title>
        <authorList>
            <person name="Mudd A.B."/>
        </authorList>
    </citation>
    <scope>NUCLEOTIDE SEQUENCE</scope>
    <source>
        <strain evidence="15">HN-11 Male</strain>
        <tissue evidence="15">Kidney and liver</tissue>
    </source>
</reference>
<dbReference type="PANTHER" id="PTHR12011:SF433">
    <property type="entry name" value="ADHESION G PROTEIN-COUPLED RECEPTOR E1-LIKE-RELATED"/>
    <property type="match status" value="1"/>
</dbReference>
<evidence type="ECO:0000256" key="2">
    <source>
        <dbReference type="ARBA" id="ARBA00007343"/>
    </source>
</evidence>
<evidence type="ECO:0000256" key="4">
    <source>
        <dbReference type="ARBA" id="ARBA00022536"/>
    </source>
</evidence>
<keyword evidence="6" id="KW-0732">Signal</keyword>
<dbReference type="PROSITE" id="PS50261">
    <property type="entry name" value="G_PROTEIN_RECEP_F2_4"/>
    <property type="match status" value="1"/>
</dbReference>
<keyword evidence="10 13" id="KW-0472">Membrane</keyword>
<feature type="transmembrane region" description="Helical" evidence="13">
    <location>
        <begin position="121"/>
        <end position="140"/>
    </location>
</feature>
<keyword evidence="5 13" id="KW-0812">Transmembrane</keyword>
<comment type="caution">
    <text evidence="15">The sequence shown here is derived from an EMBL/GenBank/DDBJ whole genome shotgun (WGS) entry which is preliminary data.</text>
</comment>
<keyword evidence="3" id="KW-1003">Cell membrane</keyword>
<dbReference type="Pfam" id="PF00002">
    <property type="entry name" value="7tm_2"/>
    <property type="match status" value="1"/>
</dbReference>
<evidence type="ECO:0000256" key="5">
    <source>
        <dbReference type="ARBA" id="ARBA00022692"/>
    </source>
</evidence>
<evidence type="ECO:0000256" key="10">
    <source>
        <dbReference type="ARBA" id="ARBA00023136"/>
    </source>
</evidence>
<keyword evidence="7" id="KW-0677">Repeat</keyword>
<keyword evidence="4" id="KW-0245">EGF-like domain</keyword>
<dbReference type="AlphaFoldDB" id="A0A8J6FIW1"/>
<dbReference type="Proteomes" id="UP000770717">
    <property type="component" value="Unassembled WGS sequence"/>
</dbReference>
<keyword evidence="9 13" id="KW-1133">Transmembrane helix</keyword>
<dbReference type="PRINTS" id="PR00249">
    <property type="entry name" value="GPCRSECRETIN"/>
</dbReference>
<feature type="domain" description="G-protein coupled receptors family 2 profile 2" evidence="14">
    <location>
        <begin position="11"/>
        <end position="256"/>
    </location>
</feature>
<feature type="transmembrane region" description="Helical" evidence="13">
    <location>
        <begin position="160"/>
        <end position="184"/>
    </location>
</feature>
<feature type="transmembrane region" description="Helical" evidence="13">
    <location>
        <begin position="204"/>
        <end position="226"/>
    </location>
</feature>
<dbReference type="InterPro" id="IPR017981">
    <property type="entry name" value="GPCR_2-like_7TM"/>
</dbReference>
<evidence type="ECO:0000256" key="1">
    <source>
        <dbReference type="ARBA" id="ARBA00004651"/>
    </source>
</evidence>
<dbReference type="GO" id="GO:0004930">
    <property type="term" value="F:G protein-coupled receptor activity"/>
    <property type="evidence" value="ECO:0007669"/>
    <property type="project" value="InterPro"/>
</dbReference>
<dbReference type="PRINTS" id="PR01128">
    <property type="entry name" value="EMR1HORMONER"/>
</dbReference>
<evidence type="ECO:0000256" key="11">
    <source>
        <dbReference type="ARBA" id="ARBA00023157"/>
    </source>
</evidence>
<evidence type="ECO:0000259" key="14">
    <source>
        <dbReference type="PROSITE" id="PS50261"/>
    </source>
</evidence>
<evidence type="ECO:0000256" key="13">
    <source>
        <dbReference type="SAM" id="Phobius"/>
    </source>
</evidence>
<sequence>MPAKHESDPGHDIVSEIGLSLSIFCLMLSLLTFILCRSLRSAHTSVLTALCSCLLLGQVLFLVGFRGTRYKILCSIITGGLHFLFLCAFCWMSIESVLLFMTVRNLRAVNYMTSRRSNFPVMCLLGFGIPAIIVGISAAVQPHGYGTKFYCWLEPDSLIWSFLGPVAVLIISNTTLLICTIVLLRKRLATLNTNVSTLKNSRSLTFKALAQLFILGCTWGIGYFQFGEGAVVISYIFTICNSLQGVYIFLVHCILNNQAPHTSLGMCSMYPPPLLLPSTTTCTLHHYLYPPPLLVPSTTTCTLHHYLYPPPLLVPSTTTSTLYHYLYPPSLLVPSITTCALHHYLHPPPLLVPSTTTCTLYHYLYPLPLPVPSTTTCTLYHYFYPLPLFVLTTTASTISAGPITNLLKSI</sequence>
<feature type="transmembrane region" description="Helical" evidence="13">
    <location>
        <begin position="77"/>
        <end position="100"/>
    </location>
</feature>
<dbReference type="OrthoDB" id="1100386at2759"/>
<dbReference type="GO" id="GO:0007189">
    <property type="term" value="P:adenylate cyclase-activating G protein-coupled receptor signaling pathway"/>
    <property type="evidence" value="ECO:0007669"/>
    <property type="project" value="TreeGrafter"/>
</dbReference>
<dbReference type="InterPro" id="IPR000832">
    <property type="entry name" value="GPCR_2_secretin-like"/>
</dbReference>
<evidence type="ECO:0000256" key="3">
    <source>
        <dbReference type="ARBA" id="ARBA00022475"/>
    </source>
</evidence>
<feature type="transmembrane region" description="Helical" evidence="13">
    <location>
        <begin position="232"/>
        <end position="255"/>
    </location>
</feature>
<organism evidence="15 16">
    <name type="scientific">Eleutherodactylus coqui</name>
    <name type="common">Puerto Rican coqui</name>
    <dbReference type="NCBI Taxonomy" id="57060"/>
    <lineage>
        <taxon>Eukaryota</taxon>
        <taxon>Metazoa</taxon>
        <taxon>Chordata</taxon>
        <taxon>Craniata</taxon>
        <taxon>Vertebrata</taxon>
        <taxon>Euteleostomi</taxon>
        <taxon>Amphibia</taxon>
        <taxon>Batrachia</taxon>
        <taxon>Anura</taxon>
        <taxon>Neobatrachia</taxon>
        <taxon>Hyloidea</taxon>
        <taxon>Eleutherodactylidae</taxon>
        <taxon>Eleutherodactylinae</taxon>
        <taxon>Eleutherodactylus</taxon>
        <taxon>Eleutherodactylus</taxon>
    </lineage>
</organism>
<dbReference type="FunFam" id="1.20.1070.10:FF:000054">
    <property type="entry name" value="Adhesion G protein-coupled receptor E3"/>
    <property type="match status" value="1"/>
</dbReference>
<feature type="transmembrane region" description="Helical" evidence="13">
    <location>
        <begin position="47"/>
        <end position="65"/>
    </location>
</feature>
<keyword evidence="11" id="KW-1015">Disulfide bond</keyword>
<dbReference type="EMBL" id="WNTK01000002">
    <property type="protein sequence ID" value="KAG9488717.1"/>
    <property type="molecule type" value="Genomic_DNA"/>
</dbReference>
<evidence type="ECO:0000256" key="6">
    <source>
        <dbReference type="ARBA" id="ARBA00022729"/>
    </source>
</evidence>
<evidence type="ECO:0000256" key="8">
    <source>
        <dbReference type="ARBA" id="ARBA00022837"/>
    </source>
</evidence>
<proteinExistence type="inferred from homology"/>
<evidence type="ECO:0000256" key="9">
    <source>
        <dbReference type="ARBA" id="ARBA00022989"/>
    </source>
</evidence>
<name>A0A8J6FIW1_ELECQ</name>
<dbReference type="InterPro" id="IPR001740">
    <property type="entry name" value="GPCR_2_EMR1-like_rcpt"/>
</dbReference>
<dbReference type="PANTHER" id="PTHR12011">
    <property type="entry name" value="ADHESION G-PROTEIN COUPLED RECEPTOR"/>
    <property type="match status" value="1"/>
</dbReference>
<evidence type="ECO:0000313" key="16">
    <source>
        <dbReference type="Proteomes" id="UP000770717"/>
    </source>
</evidence>
<comment type="subcellular location">
    <subcellularLocation>
        <location evidence="1">Cell membrane</location>
        <topology evidence="1">Multi-pass membrane protein</topology>
    </subcellularLocation>
</comment>
<protein>
    <recommendedName>
        <fullName evidence="14">G-protein coupled receptors family 2 profile 2 domain-containing protein</fullName>
    </recommendedName>
</protein>
<accession>A0A8J6FIW1</accession>
<gene>
    <name evidence="15" type="ORF">GDO78_004967</name>
</gene>
<keyword evidence="16" id="KW-1185">Reference proteome</keyword>
<dbReference type="GO" id="GO:0007166">
    <property type="term" value="P:cell surface receptor signaling pathway"/>
    <property type="evidence" value="ECO:0007669"/>
    <property type="project" value="InterPro"/>
</dbReference>
<keyword evidence="12" id="KW-0325">Glycoprotein</keyword>
<evidence type="ECO:0000256" key="12">
    <source>
        <dbReference type="ARBA" id="ARBA00023180"/>
    </source>
</evidence>
<dbReference type="GO" id="GO:0005886">
    <property type="term" value="C:plasma membrane"/>
    <property type="evidence" value="ECO:0007669"/>
    <property type="project" value="UniProtKB-SubCell"/>
</dbReference>
<evidence type="ECO:0000256" key="7">
    <source>
        <dbReference type="ARBA" id="ARBA00022737"/>
    </source>
</evidence>
<keyword evidence="8" id="KW-0106">Calcium</keyword>
<feature type="transmembrane region" description="Helical" evidence="13">
    <location>
        <begin position="17"/>
        <end position="35"/>
    </location>
</feature>